<keyword evidence="3 5" id="KW-0732">Signal</keyword>
<protein>
    <submittedName>
        <fullName evidence="7">Type 1 fimbrial protein</fullName>
    </submittedName>
</protein>
<dbReference type="PROSITE" id="PS51257">
    <property type="entry name" value="PROKAR_LIPOPROTEIN"/>
    <property type="match status" value="1"/>
</dbReference>
<comment type="similarity">
    <text evidence="2">Belongs to the fimbrial protein family.</text>
</comment>
<proteinExistence type="inferred from homology"/>
<dbReference type="InterPro" id="IPR050263">
    <property type="entry name" value="Bact_Fimbrial_Adh_Pro"/>
</dbReference>
<dbReference type="InterPro" id="IPR008966">
    <property type="entry name" value="Adhesion_dom_sf"/>
</dbReference>
<dbReference type="Gene3D" id="2.60.40.3310">
    <property type="match status" value="1"/>
</dbReference>
<dbReference type="Pfam" id="PF00419">
    <property type="entry name" value="Fimbrial"/>
    <property type="match status" value="1"/>
</dbReference>
<gene>
    <name evidence="7" type="ORF">NP554_09785</name>
</gene>
<dbReference type="InterPro" id="IPR036937">
    <property type="entry name" value="Adhesion_dom_fimbrial_sf"/>
</dbReference>
<evidence type="ECO:0000313" key="7">
    <source>
        <dbReference type="EMBL" id="MDD2112078.1"/>
    </source>
</evidence>
<dbReference type="RefSeq" id="WP_274120093.1">
    <property type="nucleotide sequence ID" value="NZ_JANIAM010000006.1"/>
</dbReference>
<sequence>MNTFTRPRLLTALLFASLPLIPLQAAYAASGCVTQNGSGPALFSADFTDVWVPRDLPVGEPIASKFFGGLLDPSTTRVQCTNADDRLLEAHVDYTTPFVHNLPMRLGNGRLASRVVRTRIAGVGAVIEMGWPFAAQANNNFRSASGDNNVPYYGTNMTTMATPLFIGPINMRVTLVKTGPIAAGPVVLDEELAHGSTTDLPDAFRLRASATLHQAQCTLESDAVSADPVDLGSHTVADFPGKDSTTTSMPFHIKLSNCDDDPAASTATAYIYLTGTDGSVAIDPKKGLFSLGNGSTAKGIGIQITDDLGVPVPLQEHVSSKKKLELPETRLPYRAHFYQTDDRVTPGLAKGALDFTISYR</sequence>
<dbReference type="Gene3D" id="2.60.40.1090">
    <property type="entry name" value="Fimbrial-type adhesion domain"/>
    <property type="match status" value="1"/>
</dbReference>
<dbReference type="EMBL" id="JANIAM010000006">
    <property type="protein sequence ID" value="MDD2112078.1"/>
    <property type="molecule type" value="Genomic_DNA"/>
</dbReference>
<dbReference type="InterPro" id="IPR000259">
    <property type="entry name" value="Adhesion_dom_fimbrial"/>
</dbReference>
<evidence type="ECO:0000256" key="5">
    <source>
        <dbReference type="SAM" id="SignalP"/>
    </source>
</evidence>
<reference evidence="7" key="1">
    <citation type="submission" date="2022-07" db="EMBL/GenBank/DDBJ databases">
        <title>Multi-strain Analysis of Pseudomonas putida Reveals Metabolic and Genetic Diversity.</title>
        <authorList>
            <person name="Monk J.M."/>
        </authorList>
    </citation>
    <scope>NUCLEOTIDE SEQUENCE</scope>
    <source>
        <strain evidence="7">17633</strain>
    </source>
</reference>
<organism evidence="7 8">
    <name type="scientific">Pseudomonas asiatica</name>
    <dbReference type="NCBI Taxonomy" id="2219225"/>
    <lineage>
        <taxon>Bacteria</taxon>
        <taxon>Pseudomonadati</taxon>
        <taxon>Pseudomonadota</taxon>
        <taxon>Gammaproteobacteria</taxon>
        <taxon>Pseudomonadales</taxon>
        <taxon>Pseudomonadaceae</taxon>
        <taxon>Pseudomonas</taxon>
    </lineage>
</organism>
<evidence type="ECO:0000256" key="4">
    <source>
        <dbReference type="ARBA" id="ARBA00023263"/>
    </source>
</evidence>
<evidence type="ECO:0000259" key="6">
    <source>
        <dbReference type="Pfam" id="PF00419"/>
    </source>
</evidence>
<dbReference type="GO" id="GO:0009289">
    <property type="term" value="C:pilus"/>
    <property type="evidence" value="ECO:0007669"/>
    <property type="project" value="UniProtKB-SubCell"/>
</dbReference>
<name>A0A9X4DD14_9PSED</name>
<evidence type="ECO:0000256" key="1">
    <source>
        <dbReference type="ARBA" id="ARBA00004561"/>
    </source>
</evidence>
<comment type="subcellular location">
    <subcellularLocation>
        <location evidence="1">Fimbrium</location>
    </subcellularLocation>
</comment>
<dbReference type="SUPFAM" id="SSF49401">
    <property type="entry name" value="Bacterial adhesins"/>
    <property type="match status" value="1"/>
</dbReference>
<dbReference type="Proteomes" id="UP001150728">
    <property type="component" value="Unassembled WGS sequence"/>
</dbReference>
<feature type="domain" description="Fimbrial-type adhesion" evidence="6">
    <location>
        <begin position="211"/>
        <end position="359"/>
    </location>
</feature>
<accession>A0A9X4DD14</accession>
<keyword evidence="4" id="KW-0281">Fimbrium</keyword>
<dbReference type="PANTHER" id="PTHR33420">
    <property type="entry name" value="FIMBRIAL SUBUNIT ELFA-RELATED"/>
    <property type="match status" value="1"/>
</dbReference>
<feature type="chain" id="PRO_5040882416" evidence="5">
    <location>
        <begin position="29"/>
        <end position="360"/>
    </location>
</feature>
<evidence type="ECO:0000256" key="3">
    <source>
        <dbReference type="ARBA" id="ARBA00022729"/>
    </source>
</evidence>
<feature type="signal peptide" evidence="5">
    <location>
        <begin position="1"/>
        <end position="28"/>
    </location>
</feature>
<dbReference type="AlphaFoldDB" id="A0A9X4DD14"/>
<dbReference type="GO" id="GO:0043709">
    <property type="term" value="P:cell adhesion involved in single-species biofilm formation"/>
    <property type="evidence" value="ECO:0007669"/>
    <property type="project" value="TreeGrafter"/>
</dbReference>
<evidence type="ECO:0000256" key="2">
    <source>
        <dbReference type="ARBA" id="ARBA00006671"/>
    </source>
</evidence>
<evidence type="ECO:0000313" key="8">
    <source>
        <dbReference type="Proteomes" id="UP001150728"/>
    </source>
</evidence>
<dbReference type="PANTHER" id="PTHR33420:SF12">
    <property type="entry name" value="FIMBRIN-LIKE PROTEIN FIMI-RELATED"/>
    <property type="match status" value="1"/>
</dbReference>
<comment type="caution">
    <text evidence="7">The sequence shown here is derived from an EMBL/GenBank/DDBJ whole genome shotgun (WGS) entry which is preliminary data.</text>
</comment>